<feature type="transmembrane region" description="Helical" evidence="5">
    <location>
        <begin position="38"/>
        <end position="56"/>
    </location>
</feature>
<feature type="repeat" description="ANK" evidence="3">
    <location>
        <begin position="372"/>
        <end position="405"/>
    </location>
</feature>
<keyword evidence="1" id="KW-0677">Repeat</keyword>
<dbReference type="PANTHER" id="PTHR24173">
    <property type="entry name" value="ANKYRIN REPEAT CONTAINING"/>
    <property type="match status" value="1"/>
</dbReference>
<dbReference type="InterPro" id="IPR036259">
    <property type="entry name" value="MFS_trans_sf"/>
</dbReference>
<feature type="transmembrane region" description="Helical" evidence="5">
    <location>
        <begin position="68"/>
        <end position="87"/>
    </location>
</feature>
<dbReference type="Pfam" id="PF12796">
    <property type="entry name" value="Ank_2"/>
    <property type="match status" value="1"/>
</dbReference>
<keyword evidence="5" id="KW-1133">Transmembrane helix</keyword>
<dbReference type="PROSITE" id="PS50088">
    <property type="entry name" value="ANK_REPEAT"/>
    <property type="match status" value="2"/>
</dbReference>
<dbReference type="PANTHER" id="PTHR24173:SF74">
    <property type="entry name" value="ANKYRIN REPEAT DOMAIN-CONTAINING PROTEIN 16"/>
    <property type="match status" value="1"/>
</dbReference>
<feature type="repeat" description="ANK" evidence="3">
    <location>
        <begin position="339"/>
        <end position="371"/>
    </location>
</feature>
<organism evidence="6 7">
    <name type="scientific">Durusdinium trenchii</name>
    <dbReference type="NCBI Taxonomy" id="1381693"/>
    <lineage>
        <taxon>Eukaryota</taxon>
        <taxon>Sar</taxon>
        <taxon>Alveolata</taxon>
        <taxon>Dinophyceae</taxon>
        <taxon>Suessiales</taxon>
        <taxon>Symbiodiniaceae</taxon>
        <taxon>Durusdinium</taxon>
    </lineage>
</organism>
<evidence type="ECO:0000313" key="6">
    <source>
        <dbReference type="EMBL" id="CAK9043363.1"/>
    </source>
</evidence>
<reference evidence="6 7" key="1">
    <citation type="submission" date="2024-02" db="EMBL/GenBank/DDBJ databases">
        <authorList>
            <person name="Chen Y."/>
            <person name="Shah S."/>
            <person name="Dougan E. K."/>
            <person name="Thang M."/>
            <person name="Chan C."/>
        </authorList>
    </citation>
    <scope>NUCLEOTIDE SEQUENCE [LARGE SCALE GENOMIC DNA]</scope>
</reference>
<dbReference type="PROSITE" id="PS50297">
    <property type="entry name" value="ANK_REP_REGION"/>
    <property type="match status" value="1"/>
</dbReference>
<keyword evidence="2 3" id="KW-0040">ANK repeat</keyword>
<evidence type="ECO:0000256" key="2">
    <source>
        <dbReference type="ARBA" id="ARBA00023043"/>
    </source>
</evidence>
<gene>
    <name evidence="6" type="ORF">SCF082_LOCUS24800</name>
</gene>
<evidence type="ECO:0000256" key="5">
    <source>
        <dbReference type="SAM" id="Phobius"/>
    </source>
</evidence>
<dbReference type="InterPro" id="IPR002110">
    <property type="entry name" value="Ankyrin_rpt"/>
</dbReference>
<proteinExistence type="predicted"/>
<feature type="compositionally biased region" description="Polar residues" evidence="4">
    <location>
        <begin position="258"/>
        <end position="273"/>
    </location>
</feature>
<feature type="region of interest" description="Disordered" evidence="4">
    <location>
        <begin position="241"/>
        <end position="280"/>
    </location>
</feature>
<dbReference type="SUPFAM" id="SSF103473">
    <property type="entry name" value="MFS general substrate transporter"/>
    <property type="match status" value="1"/>
</dbReference>
<sequence length="426" mass="45059">LFVASLGYLVFGFGTTLLNTVGILAAVRVAPAQHSGKVAAAVLCSAALGMSFHTAVHAKWCWGAPFRFINYQILYSLFCAVLGLVMFRSRAWTVCLAEVEPQEPSILVTGKLSRNQCAGRSDGQTFQGSLRDQDFPWLAAIYLVPIAFCFAWLGNWTVYANSLGLSEQAKTRIGLSVGFFSAAGRLIFGILGDWTPKGRGLGLQSFGFGGVLCLAAVALRASFSGEGGGSGLMLKANATPKPAPAKPVKSKEAAPPSSYYSDSRTDVYSSESEGTPRDRPNLLQAAKAGDLQQVSSILKGKVEVSSLTAALHGACSEGHRKLLPVLCRAKANVNGLDSSGLTPLHVAAFRGDNPVVQQLCQLGANVKAVDEEGWTPLYVVAAFGGQEDVFKTLLTAKSDVNFTTPDGTTIAMAAEQKGFTQLLKLL</sequence>
<dbReference type="Gene3D" id="1.25.40.20">
    <property type="entry name" value="Ankyrin repeat-containing domain"/>
    <property type="match status" value="1"/>
</dbReference>
<dbReference type="Pfam" id="PF00023">
    <property type="entry name" value="Ank"/>
    <property type="match status" value="1"/>
</dbReference>
<feature type="transmembrane region" description="Helical" evidence="5">
    <location>
        <begin position="135"/>
        <end position="153"/>
    </location>
</feature>
<feature type="transmembrane region" description="Helical" evidence="5">
    <location>
        <begin position="173"/>
        <end position="191"/>
    </location>
</feature>
<name>A0ABP0LVW5_9DINO</name>
<feature type="non-terminal residue" evidence="6">
    <location>
        <position position="1"/>
    </location>
</feature>
<accession>A0ABP0LVW5</accession>
<feature type="transmembrane region" description="Helical" evidence="5">
    <location>
        <begin position="203"/>
        <end position="223"/>
    </location>
</feature>
<keyword evidence="7" id="KW-1185">Reference proteome</keyword>
<dbReference type="SUPFAM" id="SSF48403">
    <property type="entry name" value="Ankyrin repeat"/>
    <property type="match status" value="1"/>
</dbReference>
<dbReference type="Proteomes" id="UP001642464">
    <property type="component" value="Unassembled WGS sequence"/>
</dbReference>
<comment type="caution">
    <text evidence="6">The sequence shown here is derived from an EMBL/GenBank/DDBJ whole genome shotgun (WGS) entry which is preliminary data.</text>
</comment>
<evidence type="ECO:0000256" key="4">
    <source>
        <dbReference type="SAM" id="MobiDB-lite"/>
    </source>
</evidence>
<evidence type="ECO:0000313" key="7">
    <source>
        <dbReference type="Proteomes" id="UP001642464"/>
    </source>
</evidence>
<dbReference type="SMART" id="SM00248">
    <property type="entry name" value="ANK"/>
    <property type="match status" value="3"/>
</dbReference>
<protein>
    <submittedName>
        <fullName evidence="6">Ankyrin-2 (ANK-2) (Ankyrin-B) (Brain ankyrin)</fullName>
    </submittedName>
</protein>
<keyword evidence="5" id="KW-0472">Membrane</keyword>
<feature type="transmembrane region" description="Helical" evidence="5">
    <location>
        <begin position="6"/>
        <end position="26"/>
    </location>
</feature>
<keyword evidence="5" id="KW-0812">Transmembrane</keyword>
<evidence type="ECO:0000256" key="3">
    <source>
        <dbReference type="PROSITE-ProRule" id="PRU00023"/>
    </source>
</evidence>
<dbReference type="EMBL" id="CAXAMM010018435">
    <property type="protein sequence ID" value="CAK9043363.1"/>
    <property type="molecule type" value="Genomic_DNA"/>
</dbReference>
<dbReference type="InterPro" id="IPR036770">
    <property type="entry name" value="Ankyrin_rpt-contain_sf"/>
</dbReference>
<evidence type="ECO:0000256" key="1">
    <source>
        <dbReference type="ARBA" id="ARBA00022737"/>
    </source>
</evidence>